<feature type="domain" description="NECAP PHear" evidence="2">
    <location>
        <begin position="18"/>
        <end position="207"/>
    </location>
</feature>
<feature type="compositionally biased region" description="Polar residues" evidence="1">
    <location>
        <begin position="176"/>
        <end position="185"/>
    </location>
</feature>
<dbReference type="GeneID" id="39578524"/>
<feature type="compositionally biased region" description="Polar residues" evidence="1">
    <location>
        <begin position="219"/>
        <end position="230"/>
    </location>
</feature>
<dbReference type="Gene3D" id="2.30.29.30">
    <property type="entry name" value="Pleckstrin-homology domain (PH domain)/Phosphotyrosine-binding domain (PTB)"/>
    <property type="match status" value="1"/>
</dbReference>
<dbReference type="InterPro" id="IPR011993">
    <property type="entry name" value="PH-like_dom_sf"/>
</dbReference>
<evidence type="ECO:0000313" key="3">
    <source>
        <dbReference type="EMBL" id="ROT41800.1"/>
    </source>
</evidence>
<sequence length="291" mass="31291">MEPTIDPATGQSLPGDAIQRVLFVGSTVHVYNIPPLTSTKGHTAAQWTADGNQRLIFTARLRIFETAWEDESAADPKDRERLKVDIILEDPASGQLFAAAPYVSPAVVEPVIDSSRFFALRVQDPAGRKAFLGIGFEERSDAFDFGVAVQEARKSLGMEDASVAGVPSRGGGGAKDQNQLAATTPSKEEPKRDYSLKEGETITVNLGGRFGRRRPPPAQQSDTPSDNQDVSSFSLPPPPSSAQNFNTTGTNPLLPPPPPSGASAVRSQQRDRKRLSAQDLGFDDGQFNEFA</sequence>
<name>A0A3N2Q4V2_SODAK</name>
<dbReference type="Proteomes" id="UP000272025">
    <property type="component" value="Unassembled WGS sequence"/>
</dbReference>
<proteinExistence type="predicted"/>
<dbReference type="OrthoDB" id="10265489at2759"/>
<organism evidence="3 4">
    <name type="scientific">Sodiomyces alkalinus (strain CBS 110278 / VKM F-3762 / F11)</name>
    <name type="common">Alkaliphilic filamentous fungus</name>
    <dbReference type="NCBI Taxonomy" id="1314773"/>
    <lineage>
        <taxon>Eukaryota</taxon>
        <taxon>Fungi</taxon>
        <taxon>Dikarya</taxon>
        <taxon>Ascomycota</taxon>
        <taxon>Pezizomycotina</taxon>
        <taxon>Sordariomycetes</taxon>
        <taxon>Hypocreomycetidae</taxon>
        <taxon>Glomerellales</taxon>
        <taxon>Plectosphaerellaceae</taxon>
        <taxon>Sodiomyces</taxon>
    </lineage>
</organism>
<dbReference type="GO" id="GO:0030125">
    <property type="term" value="C:clathrin vesicle coat"/>
    <property type="evidence" value="ECO:0007669"/>
    <property type="project" value="TreeGrafter"/>
</dbReference>
<feature type="compositionally biased region" description="Basic and acidic residues" evidence="1">
    <location>
        <begin position="186"/>
        <end position="200"/>
    </location>
</feature>
<dbReference type="AlphaFoldDB" id="A0A3N2Q4V2"/>
<evidence type="ECO:0000256" key="1">
    <source>
        <dbReference type="SAM" id="MobiDB-lite"/>
    </source>
</evidence>
<dbReference type="InterPro" id="IPR012466">
    <property type="entry name" value="NECAP_PHear"/>
</dbReference>
<gene>
    <name evidence="3" type="ORF">SODALDRAFT_325986</name>
</gene>
<evidence type="ECO:0000313" key="4">
    <source>
        <dbReference type="Proteomes" id="UP000272025"/>
    </source>
</evidence>
<protein>
    <submittedName>
        <fullName evidence="3">DUF1681-domain-containing protein</fullName>
    </submittedName>
</protein>
<feature type="compositionally biased region" description="Polar residues" evidence="1">
    <location>
        <begin position="242"/>
        <end position="251"/>
    </location>
</feature>
<feature type="region of interest" description="Disordered" evidence="1">
    <location>
        <begin position="160"/>
        <end position="291"/>
    </location>
</feature>
<dbReference type="EMBL" id="ML119051">
    <property type="protein sequence ID" value="ROT41800.1"/>
    <property type="molecule type" value="Genomic_DNA"/>
</dbReference>
<reference evidence="3 4" key="1">
    <citation type="journal article" date="2018" name="Mol. Ecol.">
        <title>The obligate alkalophilic soda-lake fungus Sodiomyces alkalinus has shifted to a protein diet.</title>
        <authorList>
            <person name="Grum-Grzhimaylo A.A."/>
            <person name="Falkoski D.L."/>
            <person name="van den Heuvel J."/>
            <person name="Valero-Jimenez C.A."/>
            <person name="Min B."/>
            <person name="Choi I.G."/>
            <person name="Lipzen A."/>
            <person name="Daum C.G."/>
            <person name="Aanen D.K."/>
            <person name="Tsang A."/>
            <person name="Henrissat B."/>
            <person name="Bilanenko E.N."/>
            <person name="de Vries R.P."/>
            <person name="van Kan J.A.L."/>
            <person name="Grigoriev I.V."/>
            <person name="Debets A.J.M."/>
        </authorList>
    </citation>
    <scope>NUCLEOTIDE SEQUENCE [LARGE SCALE GENOMIC DNA]</scope>
    <source>
        <strain evidence="3 4">F11</strain>
    </source>
</reference>
<dbReference type="GO" id="GO:0006897">
    <property type="term" value="P:endocytosis"/>
    <property type="evidence" value="ECO:0007669"/>
    <property type="project" value="InterPro"/>
</dbReference>
<dbReference type="RefSeq" id="XP_028469606.1">
    <property type="nucleotide sequence ID" value="XM_028610046.1"/>
</dbReference>
<dbReference type="PANTHER" id="PTHR12847:SF9">
    <property type="entry name" value="NECAP-LIKE PROTEIN CG9132"/>
    <property type="match status" value="1"/>
</dbReference>
<dbReference type="FunFam" id="2.30.29.30:FF:000465">
    <property type="entry name" value="Adaptin ear-binding coat-associated protein 2"/>
    <property type="match status" value="1"/>
</dbReference>
<dbReference type="SUPFAM" id="SSF50729">
    <property type="entry name" value="PH domain-like"/>
    <property type="match status" value="1"/>
</dbReference>
<dbReference type="Pfam" id="PF07933">
    <property type="entry name" value="DUF1681"/>
    <property type="match status" value="1"/>
</dbReference>
<accession>A0A3N2Q4V2</accession>
<keyword evidence="4" id="KW-1185">Reference proteome</keyword>
<dbReference type="PANTHER" id="PTHR12847">
    <property type="entry name" value="ATP-BINDING CASSETTE ABC TRANSPORTER-RELATED"/>
    <property type="match status" value="1"/>
</dbReference>
<dbReference type="CDD" id="cd13228">
    <property type="entry name" value="PHear_NECAP"/>
    <property type="match status" value="1"/>
</dbReference>
<evidence type="ECO:0000259" key="2">
    <source>
        <dbReference type="Pfam" id="PF07933"/>
    </source>
</evidence>
<dbReference type="STRING" id="1314773.A0A3N2Q4V2"/>